<gene>
    <name evidence="2" type="ORF">MPOL1434_LOCUS11447</name>
</gene>
<feature type="domain" description="Cyclodeaminase/cyclohydrolase" evidence="1">
    <location>
        <begin position="10"/>
        <end position="179"/>
    </location>
</feature>
<dbReference type="Gene3D" id="1.20.120.680">
    <property type="entry name" value="Formiminotetrahydrofolate cyclodeaminase monomer, up-and-down helical bundle"/>
    <property type="match status" value="1"/>
</dbReference>
<organism evidence="2">
    <name type="scientific">Minutocellus polymorphus</name>
    <dbReference type="NCBI Taxonomy" id="265543"/>
    <lineage>
        <taxon>Eukaryota</taxon>
        <taxon>Sar</taxon>
        <taxon>Stramenopiles</taxon>
        <taxon>Ochrophyta</taxon>
        <taxon>Bacillariophyta</taxon>
        <taxon>Mediophyceae</taxon>
        <taxon>Cymatosirophycidae</taxon>
        <taxon>Cymatosirales</taxon>
        <taxon>Cymatosiraceae</taxon>
        <taxon>Minutocellus</taxon>
    </lineage>
</organism>
<sequence>MAATSKQILGDFIKALSAKQPTPGGGAAAAVGAAIGGAAARMSAEYTQRKKDKESGAAERADVLIGQIDLDQFLTAADDDAKAYADLQRTWKDTDMSAEEKSQIEARALQVPTVLLEKCHSSIMAVKAFLPSCNSNITSDAKVGIHQLAGAARAAYQTVLVNSPPEDEKNRLKGLLREIRDVEDELLDLEE</sequence>
<name>A0A7S0B3T9_9STRA</name>
<proteinExistence type="predicted"/>
<dbReference type="AlphaFoldDB" id="A0A7S0B3T9"/>
<dbReference type="InterPro" id="IPR007044">
    <property type="entry name" value="Cyclodeamin/CycHdrlase"/>
</dbReference>
<evidence type="ECO:0000313" key="2">
    <source>
        <dbReference type="EMBL" id="CAD8381257.1"/>
    </source>
</evidence>
<protein>
    <recommendedName>
        <fullName evidence="1">Cyclodeaminase/cyclohydrolase domain-containing protein</fullName>
    </recommendedName>
</protein>
<evidence type="ECO:0000259" key="1">
    <source>
        <dbReference type="Pfam" id="PF04961"/>
    </source>
</evidence>
<accession>A0A7S0B3T9</accession>
<dbReference type="InterPro" id="IPR036178">
    <property type="entry name" value="Formintransfe-cycloase-like_sf"/>
</dbReference>
<reference evidence="2" key="1">
    <citation type="submission" date="2021-01" db="EMBL/GenBank/DDBJ databases">
        <authorList>
            <person name="Corre E."/>
            <person name="Pelletier E."/>
            <person name="Niang G."/>
            <person name="Scheremetjew M."/>
            <person name="Finn R."/>
            <person name="Kale V."/>
            <person name="Holt S."/>
            <person name="Cochrane G."/>
            <person name="Meng A."/>
            <person name="Brown T."/>
            <person name="Cohen L."/>
        </authorList>
    </citation>
    <scope>NUCLEOTIDE SEQUENCE</scope>
    <source>
        <strain evidence="2">CCMP3303</strain>
    </source>
</reference>
<dbReference type="SUPFAM" id="SSF101262">
    <property type="entry name" value="Methenyltetrahydrofolate cyclohydrolase-like"/>
    <property type="match status" value="1"/>
</dbReference>
<dbReference type="GO" id="GO:0003824">
    <property type="term" value="F:catalytic activity"/>
    <property type="evidence" value="ECO:0007669"/>
    <property type="project" value="InterPro"/>
</dbReference>
<dbReference type="Pfam" id="PF04961">
    <property type="entry name" value="FTCD_C"/>
    <property type="match status" value="1"/>
</dbReference>
<dbReference type="EMBL" id="HBEJ01019621">
    <property type="protein sequence ID" value="CAD8381257.1"/>
    <property type="molecule type" value="Transcribed_RNA"/>
</dbReference>